<comment type="caution">
    <text evidence="2">The sequence shown here is derived from an EMBL/GenBank/DDBJ whole genome shotgun (WGS) entry which is preliminary data.</text>
</comment>
<evidence type="ECO:0000313" key="2">
    <source>
        <dbReference type="EMBL" id="TKK77687.1"/>
    </source>
</evidence>
<dbReference type="PANTHER" id="PTHR43471:SF1">
    <property type="entry name" value="ABC TRANSPORTER PERMEASE PROTEIN NOSY-RELATED"/>
    <property type="match status" value="1"/>
</dbReference>
<keyword evidence="1" id="KW-0812">Transmembrane</keyword>
<dbReference type="AlphaFoldDB" id="A0A4U3LT70"/>
<dbReference type="RefSeq" id="WP_137255858.1">
    <property type="nucleotide sequence ID" value="NZ_JBHSPQ010000002.1"/>
</dbReference>
<feature type="transmembrane region" description="Helical" evidence="1">
    <location>
        <begin position="147"/>
        <end position="169"/>
    </location>
</feature>
<feature type="transmembrane region" description="Helical" evidence="1">
    <location>
        <begin position="60"/>
        <end position="81"/>
    </location>
</feature>
<dbReference type="PANTHER" id="PTHR43471">
    <property type="entry name" value="ABC TRANSPORTER PERMEASE"/>
    <property type="match status" value="1"/>
</dbReference>
<dbReference type="EMBL" id="SZPZ01000003">
    <property type="protein sequence ID" value="TKK77687.1"/>
    <property type="molecule type" value="Genomic_DNA"/>
</dbReference>
<evidence type="ECO:0000256" key="1">
    <source>
        <dbReference type="SAM" id="Phobius"/>
    </source>
</evidence>
<reference evidence="2 3" key="1">
    <citation type="submission" date="2019-04" db="EMBL/GenBank/DDBJ databases">
        <title>Kribbella sp. NEAU-THZ 27 nov., a novel actinomycete isolated from soil.</title>
        <authorList>
            <person name="Duan L."/>
        </authorList>
    </citation>
    <scope>NUCLEOTIDE SEQUENCE [LARGE SCALE GENOMIC DNA]</scope>
    <source>
        <strain evidence="3">NEAU-THZ27</strain>
    </source>
</reference>
<feature type="transmembrane region" description="Helical" evidence="1">
    <location>
        <begin position="204"/>
        <end position="223"/>
    </location>
</feature>
<dbReference type="GO" id="GO:0140359">
    <property type="term" value="F:ABC-type transporter activity"/>
    <property type="evidence" value="ECO:0007669"/>
    <property type="project" value="InterPro"/>
</dbReference>
<sequence length="241" mass="25909">MSVNTRLVRAIVTKELREFRRNRSMVVGMAIIPIVFSIQPLVAVFTLTSSASEPLRHEHVLLYMLGIPALVPSLVASYSVVGEREQGTLEPLLTTPIRREELLLGKALATFVPAGIVAYAVFALFLICVELFAQPGVAAALIHPSDVVAQVVFTPLLAGWSIWVAIVISTRSNDIRVAQQLSTVASLPSVAVAVLIALNVIEVSLLTAVIAAAVLIVLNRIGWRAASALFDRERLITGTKA</sequence>
<dbReference type="GO" id="GO:0005886">
    <property type="term" value="C:plasma membrane"/>
    <property type="evidence" value="ECO:0007669"/>
    <property type="project" value="UniProtKB-SubCell"/>
</dbReference>
<accession>A0A4U3LT70</accession>
<protein>
    <recommendedName>
        <fullName evidence="4">ABC-2 type transport system permease protein</fullName>
    </recommendedName>
</protein>
<dbReference type="PRINTS" id="PR01414">
    <property type="entry name" value="CCMBBIOGNSIS"/>
</dbReference>
<keyword evidence="3" id="KW-1185">Reference proteome</keyword>
<name>A0A4U3LT70_9ACTN</name>
<gene>
    <name evidence="2" type="ORF">FDA38_21290</name>
</gene>
<keyword evidence="1" id="KW-0472">Membrane</keyword>
<evidence type="ECO:0000313" key="3">
    <source>
        <dbReference type="Proteomes" id="UP000305836"/>
    </source>
</evidence>
<feature type="transmembrane region" description="Helical" evidence="1">
    <location>
        <begin position="26"/>
        <end position="48"/>
    </location>
</feature>
<dbReference type="OrthoDB" id="157137at2"/>
<feature type="transmembrane region" description="Helical" evidence="1">
    <location>
        <begin position="181"/>
        <end position="198"/>
    </location>
</feature>
<keyword evidence="1" id="KW-1133">Transmembrane helix</keyword>
<feature type="transmembrane region" description="Helical" evidence="1">
    <location>
        <begin position="102"/>
        <end position="127"/>
    </location>
</feature>
<organism evidence="2 3">
    <name type="scientific">Kribbella jiaozuonensis</name>
    <dbReference type="NCBI Taxonomy" id="2575441"/>
    <lineage>
        <taxon>Bacteria</taxon>
        <taxon>Bacillati</taxon>
        <taxon>Actinomycetota</taxon>
        <taxon>Actinomycetes</taxon>
        <taxon>Propionibacteriales</taxon>
        <taxon>Kribbellaceae</taxon>
        <taxon>Kribbella</taxon>
    </lineage>
</organism>
<dbReference type="Proteomes" id="UP000305836">
    <property type="component" value="Unassembled WGS sequence"/>
</dbReference>
<dbReference type="Pfam" id="PF12679">
    <property type="entry name" value="ABC2_membrane_2"/>
    <property type="match status" value="1"/>
</dbReference>
<proteinExistence type="predicted"/>
<evidence type="ECO:0008006" key="4">
    <source>
        <dbReference type="Google" id="ProtNLM"/>
    </source>
</evidence>